<keyword evidence="2" id="KW-1185">Reference proteome</keyword>
<dbReference type="Proteomes" id="UP000184612">
    <property type="component" value="Unassembled WGS sequence"/>
</dbReference>
<protein>
    <submittedName>
        <fullName evidence="1">Uncharacterized protein</fullName>
    </submittedName>
</protein>
<evidence type="ECO:0000313" key="2">
    <source>
        <dbReference type="Proteomes" id="UP000184612"/>
    </source>
</evidence>
<reference evidence="1 2" key="1">
    <citation type="submission" date="2016-12" db="EMBL/GenBank/DDBJ databases">
        <authorList>
            <person name="Song W.-J."/>
            <person name="Kurnit D.M."/>
        </authorList>
    </citation>
    <scope>NUCLEOTIDE SEQUENCE [LARGE SCALE GENOMIC DNA]</scope>
    <source>
        <strain evidence="1 2">DSM 12503</strain>
    </source>
</reference>
<evidence type="ECO:0000313" key="1">
    <source>
        <dbReference type="EMBL" id="SHO53400.1"/>
    </source>
</evidence>
<accession>A0A1M7YLA7</accession>
<gene>
    <name evidence="1" type="ORF">SAMN02745217_04106</name>
</gene>
<organism evidence="1 2">
    <name type="scientific">Anaerocolumna xylanovorans DSM 12503</name>
    <dbReference type="NCBI Taxonomy" id="1121345"/>
    <lineage>
        <taxon>Bacteria</taxon>
        <taxon>Bacillati</taxon>
        <taxon>Bacillota</taxon>
        <taxon>Clostridia</taxon>
        <taxon>Lachnospirales</taxon>
        <taxon>Lachnospiraceae</taxon>
        <taxon>Anaerocolumna</taxon>
    </lineage>
</organism>
<dbReference type="AlphaFoldDB" id="A0A1M7YLA7"/>
<name>A0A1M7YLA7_9FIRM</name>
<sequence length="141" mass="16007">MVDPNGRITSEAALKLFVKDSSSEAVREFLEKQELQTKPVTDSVVEWGDIGCYYVVGSDCTSSLGDDAMCYVFEDLYCISITGKLFKLYVLNVSGIDLDYENTLTLSVEPYSSNVKWYVNLNELTNGEDNPLHRYHEFFED</sequence>
<dbReference type="EMBL" id="FRFD01000013">
    <property type="protein sequence ID" value="SHO53400.1"/>
    <property type="molecule type" value="Genomic_DNA"/>
</dbReference>
<dbReference type="RefSeq" id="WP_073590735.1">
    <property type="nucleotide sequence ID" value="NZ_FRFD01000013.1"/>
</dbReference>
<proteinExistence type="predicted"/>